<evidence type="ECO:0000313" key="1">
    <source>
        <dbReference type="EMBL" id="MBE9031792.1"/>
    </source>
</evidence>
<gene>
    <name evidence="1" type="ORF">IQ266_18825</name>
</gene>
<reference evidence="1" key="1">
    <citation type="submission" date="2020-10" db="EMBL/GenBank/DDBJ databases">
        <authorList>
            <person name="Castelo-Branco R."/>
            <person name="Eusebio N."/>
            <person name="Adriana R."/>
            <person name="Vieira A."/>
            <person name="Brugerolle De Fraissinette N."/>
            <person name="Rezende De Castro R."/>
            <person name="Schneider M.P."/>
            <person name="Vasconcelos V."/>
            <person name="Leao P.N."/>
        </authorList>
    </citation>
    <scope>NUCLEOTIDE SEQUENCE</scope>
    <source>
        <strain evidence="1">LEGE 11480</strain>
    </source>
</reference>
<dbReference type="EMBL" id="JADEXQ010000076">
    <property type="protein sequence ID" value="MBE9031792.1"/>
    <property type="molecule type" value="Genomic_DNA"/>
</dbReference>
<comment type="caution">
    <text evidence="1">The sequence shown here is derived from an EMBL/GenBank/DDBJ whole genome shotgun (WGS) entry which is preliminary data.</text>
</comment>
<name>A0A928VSM0_9CYAN</name>
<dbReference type="AlphaFoldDB" id="A0A928VSM0"/>
<dbReference type="Proteomes" id="UP000625316">
    <property type="component" value="Unassembled WGS sequence"/>
</dbReference>
<proteinExistence type="predicted"/>
<organism evidence="1 2">
    <name type="scientific">Romeriopsis navalis LEGE 11480</name>
    <dbReference type="NCBI Taxonomy" id="2777977"/>
    <lineage>
        <taxon>Bacteria</taxon>
        <taxon>Bacillati</taxon>
        <taxon>Cyanobacteriota</taxon>
        <taxon>Cyanophyceae</taxon>
        <taxon>Leptolyngbyales</taxon>
        <taxon>Leptolyngbyaceae</taxon>
        <taxon>Romeriopsis</taxon>
        <taxon>Romeriopsis navalis</taxon>
    </lineage>
</organism>
<protein>
    <submittedName>
        <fullName evidence="1">Uncharacterized protein</fullName>
    </submittedName>
</protein>
<dbReference type="RefSeq" id="WP_264326620.1">
    <property type="nucleotide sequence ID" value="NZ_JADEXQ010000076.1"/>
</dbReference>
<accession>A0A928VSM0</accession>
<evidence type="ECO:0000313" key="2">
    <source>
        <dbReference type="Proteomes" id="UP000625316"/>
    </source>
</evidence>
<keyword evidence="2" id="KW-1185">Reference proteome</keyword>
<sequence>MTTNSANQFSNWALQVEPDDLNPPDRMMLISLIACMQSLRLYNIAATPGEILEVLPFEPTDRVEAAFLASQHLEAPTVTRAISLLIGGCDVND</sequence>